<sequence>MEQKAKNSVVAQSKAHDANTGGKMAIPRDPGKAPIATNDSRALAVQAVASPHVDTAPQTGQPGAADSIVHETLDHAMHASIARFTHGLSPAALMGAWFDWAIHIAAAPGKRMQLAEKAADKARRLSRFAIECSVSTDTDQPCIEPLPQDKRFADSAWQMQPFNILYQGFLLQQQWWHNAVTGVPGVTAEHERQLQFLTRQVLDTVSPSNFLLTNPEILRKTREDAGMNLVKGAQYFLKDLQMAMTDSPPDGTEDYQPGRDVAVTKGKVIYRNRLIELIQYAPLTRTVHPQPILIVPAWIMKYYILDLSPQNSLVKYLMGQGYTVFMISWKNPDADDRDLTMDDYRQLGVMAALNAIQAIVPGQKIHATGYCLGGTLLSIAAAALARGEDDPFASLTLLASQTDFTEPGELQLFINESQLSFLDSIMWKQGYLDTTQMAGAFQMLRSNDLLWSRVTGSYLKGEQPFMNDLIAWNADGTRMPYAMHSEYLRKLYLNNDLAEGRFEVDGRPVALSDIRAPIFAVGTEKDHVAPWPSAFKIKALTDTEVTFALTSGGHNAGIVSEPGHPHRTYQIGTKGPMERYVDPQTWAAETDKQQGSWWEAWVAWLDGHSSALTPPPAMGAPKAGYTAIADAPGAYVFQK</sequence>
<feature type="region of interest" description="Disordered" evidence="3">
    <location>
        <begin position="1"/>
        <end position="29"/>
    </location>
</feature>
<dbReference type="PANTHER" id="PTHR36837">
    <property type="entry name" value="POLY(3-HYDROXYALKANOATE) POLYMERASE SUBUNIT PHAC"/>
    <property type="match status" value="1"/>
</dbReference>
<dbReference type="SUPFAM" id="SSF53474">
    <property type="entry name" value="alpha/beta-Hydrolases"/>
    <property type="match status" value="1"/>
</dbReference>
<evidence type="ECO:0000256" key="3">
    <source>
        <dbReference type="SAM" id="MobiDB-lite"/>
    </source>
</evidence>
<accession>A0ABY8QM09</accession>
<dbReference type="Proteomes" id="UP001241605">
    <property type="component" value="Chromosome"/>
</dbReference>
<keyword evidence="7" id="KW-1185">Reference proteome</keyword>
<dbReference type="InterPro" id="IPR010941">
    <property type="entry name" value="PhaC_N"/>
</dbReference>
<protein>
    <submittedName>
        <fullName evidence="6">Alpha/beta fold hydrolase</fullName>
    </submittedName>
</protein>
<evidence type="ECO:0000259" key="4">
    <source>
        <dbReference type="Pfam" id="PF07167"/>
    </source>
</evidence>
<keyword evidence="2" id="KW-0012">Acyltransferase</keyword>
<keyword evidence="6" id="KW-0378">Hydrolase</keyword>
<dbReference type="PANTHER" id="PTHR36837:SF5">
    <property type="entry name" value="POLY-3-HYDROXYBUTYRATE SYNTHASE"/>
    <property type="match status" value="1"/>
</dbReference>
<dbReference type="InterPro" id="IPR022211">
    <property type="entry name" value="PHBC_N"/>
</dbReference>
<name>A0ABY8QM09_9RHOB</name>
<dbReference type="Pfam" id="PF12551">
    <property type="entry name" value="PHBC_N"/>
    <property type="match status" value="1"/>
</dbReference>
<reference evidence="6 7" key="1">
    <citation type="submission" date="2023-05" db="EMBL/GenBank/DDBJ databases">
        <title>YMD87, complete Genome.</title>
        <authorList>
            <person name="Zhang J."/>
            <person name="Xu X."/>
        </authorList>
    </citation>
    <scope>NUCLEOTIDE SEQUENCE [LARGE SCALE GENOMIC DNA]</scope>
    <source>
        <strain evidence="6 7">YMD87</strain>
    </source>
</reference>
<evidence type="ECO:0000313" key="6">
    <source>
        <dbReference type="EMBL" id="WGW05604.1"/>
    </source>
</evidence>
<dbReference type="InterPro" id="IPR051321">
    <property type="entry name" value="PHA/PHB_synthase"/>
</dbReference>
<evidence type="ECO:0000313" key="7">
    <source>
        <dbReference type="Proteomes" id="UP001241605"/>
    </source>
</evidence>
<evidence type="ECO:0000259" key="5">
    <source>
        <dbReference type="Pfam" id="PF12551"/>
    </source>
</evidence>
<dbReference type="EMBL" id="CP124616">
    <property type="protein sequence ID" value="WGW05604.1"/>
    <property type="molecule type" value="Genomic_DNA"/>
</dbReference>
<dbReference type="Pfam" id="PF07167">
    <property type="entry name" value="PhaC_N"/>
    <property type="match status" value="1"/>
</dbReference>
<evidence type="ECO:0000256" key="1">
    <source>
        <dbReference type="ARBA" id="ARBA00022679"/>
    </source>
</evidence>
<dbReference type="InterPro" id="IPR029058">
    <property type="entry name" value="AB_hydrolase_fold"/>
</dbReference>
<evidence type="ECO:0000256" key="2">
    <source>
        <dbReference type="ARBA" id="ARBA00023315"/>
    </source>
</evidence>
<dbReference type="RefSeq" id="WP_282302228.1">
    <property type="nucleotide sequence ID" value="NZ_CP124616.1"/>
</dbReference>
<organism evidence="6 7">
    <name type="scientific">Tropicibacter oceani</name>
    <dbReference type="NCBI Taxonomy" id="3058420"/>
    <lineage>
        <taxon>Bacteria</taxon>
        <taxon>Pseudomonadati</taxon>
        <taxon>Pseudomonadota</taxon>
        <taxon>Alphaproteobacteria</taxon>
        <taxon>Rhodobacterales</taxon>
        <taxon>Roseobacteraceae</taxon>
        <taxon>Tropicibacter</taxon>
    </lineage>
</organism>
<dbReference type="Gene3D" id="3.40.50.1820">
    <property type="entry name" value="alpha/beta hydrolase"/>
    <property type="match status" value="1"/>
</dbReference>
<gene>
    <name evidence="6" type="ORF">QF118_08675</name>
</gene>
<feature type="domain" description="Poly-beta-hydroxybutyrate polymerase N-terminal" evidence="4">
    <location>
        <begin position="148"/>
        <end position="317"/>
    </location>
</feature>
<feature type="domain" description="Poly-beta-hydroxybutyrate polymerase N-terminal" evidence="5">
    <location>
        <begin position="71"/>
        <end position="110"/>
    </location>
</feature>
<keyword evidence="1" id="KW-0808">Transferase</keyword>
<proteinExistence type="predicted"/>
<dbReference type="GO" id="GO:0016787">
    <property type="term" value="F:hydrolase activity"/>
    <property type="evidence" value="ECO:0007669"/>
    <property type="project" value="UniProtKB-KW"/>
</dbReference>